<name>A0A382ZTH4_9ZZZZ</name>
<dbReference type="AlphaFoldDB" id="A0A382ZTH4"/>
<keyword evidence="1" id="KW-0472">Membrane</keyword>
<organism evidence="2">
    <name type="scientific">marine metagenome</name>
    <dbReference type="NCBI Taxonomy" id="408172"/>
    <lineage>
        <taxon>unclassified sequences</taxon>
        <taxon>metagenomes</taxon>
        <taxon>ecological metagenomes</taxon>
    </lineage>
</organism>
<feature type="non-terminal residue" evidence="2">
    <location>
        <position position="1"/>
    </location>
</feature>
<sequence length="160" mass="16995">PMFDGNDHAEARISAKKHTGEASVLLVLAALVITTISRMIAEFDIGPSGTAGLAAPFVAGSIIDIAISAWNGLWDDSDEVAWLEAEIEVIERLVDRFSGFAGVWIEDGDGNEIDVDDIAHPNAPDGGMDCVIVVDGGSYTEIGFQQTCTRVINIIEAGDY</sequence>
<feature type="transmembrane region" description="Helical" evidence="1">
    <location>
        <begin position="22"/>
        <end position="41"/>
    </location>
</feature>
<gene>
    <name evidence="2" type="ORF">METZ01_LOCUS451626</name>
</gene>
<protein>
    <submittedName>
        <fullName evidence="2">Uncharacterized protein</fullName>
    </submittedName>
</protein>
<evidence type="ECO:0000313" key="2">
    <source>
        <dbReference type="EMBL" id="SVD98772.1"/>
    </source>
</evidence>
<keyword evidence="1" id="KW-1133">Transmembrane helix</keyword>
<reference evidence="2" key="1">
    <citation type="submission" date="2018-05" db="EMBL/GenBank/DDBJ databases">
        <authorList>
            <person name="Lanie J.A."/>
            <person name="Ng W.-L."/>
            <person name="Kazmierczak K.M."/>
            <person name="Andrzejewski T.M."/>
            <person name="Davidsen T.M."/>
            <person name="Wayne K.J."/>
            <person name="Tettelin H."/>
            <person name="Glass J.I."/>
            <person name="Rusch D."/>
            <person name="Podicherti R."/>
            <person name="Tsui H.-C.T."/>
            <person name="Winkler M.E."/>
        </authorList>
    </citation>
    <scope>NUCLEOTIDE SEQUENCE</scope>
</reference>
<accession>A0A382ZTH4</accession>
<evidence type="ECO:0000256" key="1">
    <source>
        <dbReference type="SAM" id="Phobius"/>
    </source>
</evidence>
<feature type="transmembrane region" description="Helical" evidence="1">
    <location>
        <begin position="53"/>
        <end position="73"/>
    </location>
</feature>
<keyword evidence="1" id="KW-0812">Transmembrane</keyword>
<dbReference type="EMBL" id="UINC01186517">
    <property type="protein sequence ID" value="SVD98772.1"/>
    <property type="molecule type" value="Genomic_DNA"/>
</dbReference>
<proteinExistence type="predicted"/>